<evidence type="ECO:0000313" key="11">
    <source>
        <dbReference type="Proteomes" id="UP000663505"/>
    </source>
</evidence>
<dbReference type="Pfam" id="PF00512">
    <property type="entry name" value="HisKA"/>
    <property type="match status" value="1"/>
</dbReference>
<organism evidence="10 11">
    <name type="scientific">Alicyclobacillus mengziensis</name>
    <dbReference type="NCBI Taxonomy" id="2931921"/>
    <lineage>
        <taxon>Bacteria</taxon>
        <taxon>Bacillati</taxon>
        <taxon>Bacillota</taxon>
        <taxon>Bacilli</taxon>
        <taxon>Bacillales</taxon>
        <taxon>Alicyclobacillaceae</taxon>
        <taxon>Alicyclobacillus</taxon>
    </lineage>
</organism>
<dbReference type="SMART" id="SM00387">
    <property type="entry name" value="HATPase_c"/>
    <property type="match status" value="1"/>
</dbReference>
<proteinExistence type="predicted"/>
<dbReference type="InterPro" id="IPR036890">
    <property type="entry name" value="HATPase_C_sf"/>
</dbReference>
<keyword evidence="11" id="KW-1185">Reference proteome</keyword>
<keyword evidence="5" id="KW-0547">Nucleotide-binding</keyword>
<keyword evidence="7" id="KW-0067">ATP-binding</keyword>
<dbReference type="Pfam" id="PF14417">
    <property type="entry name" value="MEDS"/>
    <property type="match status" value="1"/>
</dbReference>
<dbReference type="Pfam" id="PF02518">
    <property type="entry name" value="HATPase_c"/>
    <property type="match status" value="1"/>
</dbReference>
<dbReference type="PRINTS" id="PR00344">
    <property type="entry name" value="BCTRLSENSOR"/>
</dbReference>
<evidence type="ECO:0000259" key="9">
    <source>
        <dbReference type="PROSITE" id="PS50109"/>
    </source>
</evidence>
<evidence type="ECO:0000256" key="5">
    <source>
        <dbReference type="ARBA" id="ARBA00022741"/>
    </source>
</evidence>
<dbReference type="Gene3D" id="3.30.565.10">
    <property type="entry name" value="Histidine kinase-like ATPase, C-terminal domain"/>
    <property type="match status" value="1"/>
</dbReference>
<dbReference type="RefSeq" id="WP_206657972.1">
    <property type="nucleotide sequence ID" value="NZ_CP071182.1"/>
</dbReference>
<evidence type="ECO:0000256" key="6">
    <source>
        <dbReference type="ARBA" id="ARBA00022777"/>
    </source>
</evidence>
<name>A0A9X7W1T6_9BACL</name>
<dbReference type="Proteomes" id="UP000663505">
    <property type="component" value="Chromosome"/>
</dbReference>
<evidence type="ECO:0000313" key="10">
    <source>
        <dbReference type="EMBL" id="QSO48642.1"/>
    </source>
</evidence>
<evidence type="ECO:0000256" key="3">
    <source>
        <dbReference type="ARBA" id="ARBA00022553"/>
    </source>
</evidence>
<gene>
    <name evidence="10" type="ORF">JZ786_06645</name>
</gene>
<comment type="catalytic activity">
    <reaction evidence="1">
        <text>ATP + protein L-histidine = ADP + protein N-phospho-L-histidine.</text>
        <dbReference type="EC" id="2.7.13.3"/>
    </reaction>
</comment>
<evidence type="ECO:0000256" key="8">
    <source>
        <dbReference type="ARBA" id="ARBA00023012"/>
    </source>
</evidence>
<dbReference type="KEGG" id="afx:JZ786_06645"/>
<dbReference type="InterPro" id="IPR003661">
    <property type="entry name" value="HisK_dim/P_dom"/>
</dbReference>
<dbReference type="PROSITE" id="PS50109">
    <property type="entry name" value="HIS_KIN"/>
    <property type="match status" value="1"/>
</dbReference>
<reference evidence="10 11" key="1">
    <citation type="submission" date="2021-02" db="EMBL/GenBank/DDBJ databases">
        <title>Alicyclobacillus curvatus sp. nov. and Alicyclobacillus mengziensis sp. nov., two acidophilic bacteria isolated from acid mine drainage.</title>
        <authorList>
            <person name="Huang Y."/>
        </authorList>
    </citation>
    <scope>NUCLEOTIDE SEQUENCE [LARGE SCALE GENOMIC DNA]</scope>
    <source>
        <strain evidence="10 11">S30H14</strain>
    </source>
</reference>
<accession>A0A9X7W1T6</accession>
<dbReference type="GO" id="GO:0000155">
    <property type="term" value="F:phosphorelay sensor kinase activity"/>
    <property type="evidence" value="ECO:0007669"/>
    <property type="project" value="InterPro"/>
</dbReference>
<dbReference type="EC" id="2.7.13.3" evidence="2"/>
<dbReference type="InterPro" id="IPR036097">
    <property type="entry name" value="HisK_dim/P_sf"/>
</dbReference>
<dbReference type="CDD" id="cd00075">
    <property type="entry name" value="HATPase"/>
    <property type="match status" value="1"/>
</dbReference>
<dbReference type="EMBL" id="CP071182">
    <property type="protein sequence ID" value="QSO48642.1"/>
    <property type="molecule type" value="Genomic_DNA"/>
</dbReference>
<keyword evidence="8" id="KW-0902">Two-component regulatory system</keyword>
<evidence type="ECO:0000256" key="7">
    <source>
        <dbReference type="ARBA" id="ARBA00022840"/>
    </source>
</evidence>
<dbReference type="InterPro" id="IPR004358">
    <property type="entry name" value="Sig_transdc_His_kin-like_C"/>
</dbReference>
<dbReference type="SUPFAM" id="SSF47384">
    <property type="entry name" value="Homodimeric domain of signal transducing histidine kinase"/>
    <property type="match status" value="1"/>
</dbReference>
<dbReference type="InterPro" id="IPR025847">
    <property type="entry name" value="MEDS_domain"/>
</dbReference>
<dbReference type="CDD" id="cd00082">
    <property type="entry name" value="HisKA"/>
    <property type="match status" value="1"/>
</dbReference>
<evidence type="ECO:0000256" key="2">
    <source>
        <dbReference type="ARBA" id="ARBA00012438"/>
    </source>
</evidence>
<keyword evidence="3" id="KW-0597">Phosphoprotein</keyword>
<feature type="domain" description="Histidine kinase" evidence="9">
    <location>
        <begin position="223"/>
        <end position="436"/>
    </location>
</feature>
<protein>
    <recommendedName>
        <fullName evidence="2">histidine kinase</fullName>
        <ecNumber evidence="2">2.7.13.3</ecNumber>
    </recommendedName>
</protein>
<dbReference type="InterPro" id="IPR003594">
    <property type="entry name" value="HATPase_dom"/>
</dbReference>
<keyword evidence="6" id="KW-0418">Kinase</keyword>
<dbReference type="AlphaFoldDB" id="A0A9X7W1T6"/>
<dbReference type="InterPro" id="IPR005467">
    <property type="entry name" value="His_kinase_dom"/>
</dbReference>
<dbReference type="PANTHER" id="PTHR43047">
    <property type="entry name" value="TWO-COMPONENT HISTIDINE PROTEIN KINASE"/>
    <property type="match status" value="1"/>
</dbReference>
<dbReference type="GO" id="GO:0005524">
    <property type="term" value="F:ATP binding"/>
    <property type="evidence" value="ECO:0007669"/>
    <property type="project" value="UniProtKB-KW"/>
</dbReference>
<dbReference type="SUPFAM" id="SSF55874">
    <property type="entry name" value="ATPase domain of HSP90 chaperone/DNA topoisomerase II/histidine kinase"/>
    <property type="match status" value="1"/>
</dbReference>
<dbReference type="SMART" id="SM00388">
    <property type="entry name" value="HisKA"/>
    <property type="match status" value="1"/>
</dbReference>
<evidence type="ECO:0000256" key="4">
    <source>
        <dbReference type="ARBA" id="ARBA00022679"/>
    </source>
</evidence>
<keyword evidence="4" id="KW-0808">Transferase</keyword>
<dbReference type="Gene3D" id="1.10.287.130">
    <property type="match status" value="1"/>
</dbReference>
<sequence length="447" mass="51523">MGEQTKQIALTQQLNVANAAHILYLYTDENAYIDNAASFIQAGISQHQRIIFIDSQEHWVHVQARMEDLAFHTRQDVMYVDNNEFYRCYEDFHLERVLQNLKDVVDPFVQEGVSVRLWGLVEYRDAPDIITKLHTYECNCDITISELGYLTVCAYNAHKLPASVAFEMMKTHEYVMTDNTLFRSPLYTQLCDPSNDSFPSLTEQVRMESEMDLYRQKLDFVHVVSHEVRNPLTIVQAYASILSQMEDNEEKRSKLKAILDYCKIIDYEISHILETEQMLVTESIWKKSLVMPRTAFDTVLNIMETKARTQNIHLVVENSLSPEETCICNLMSLRLIFSNLIGNAIKYSHEGSTVMVKCHIVEGFLRFIVQDHGIGMTQEQLSRLFRKYEKQNDERSGQGIGLFMVKILVDDLGGSIQVESRFNEGTRVEVSLPMNSVERVVGTEVGR</sequence>
<evidence type="ECO:0000256" key="1">
    <source>
        <dbReference type="ARBA" id="ARBA00000085"/>
    </source>
</evidence>